<dbReference type="EMBL" id="CP130472">
    <property type="protein sequence ID" value="WLS48251.1"/>
    <property type="molecule type" value="Genomic_DNA"/>
</dbReference>
<dbReference type="InterPro" id="IPR041698">
    <property type="entry name" value="Methyltransf_25"/>
</dbReference>
<feature type="domain" description="Methyltransferase" evidence="1">
    <location>
        <begin position="183"/>
        <end position="279"/>
    </location>
</feature>
<sequence length="354" mass="39531">MKTGLKQRGRANFNLLADLAAWSGRELQASAERTLDKQLESRTLPEGARERLRLGYELLGNSRSFAWDRFYTRVIAERQYVAALEAYQDGEAEIRAEYEANADKGGVLELNPDVEIPDYWTTEFHLTPGGWDGHEHMGFMIHDYVYDLIFATGGIGAIKPGDHFSDLRYVAAVEGNRDHYDNILELGVGTGRYALALQRAYPNAKIHGVDLGASELLHAKLIAARSGFEWNLRQAQAEATGYDADTFDLTSAFILFHEIPAPAAKAVVQEAFRVTKPGGEFLVADVAPYSEHENLFRSVVLDWETENRNEPFWRGALLTDRRALLESAGFVDVQEYSVGTANYPWITKGVKPAA</sequence>
<dbReference type="Gene3D" id="3.40.50.150">
    <property type="entry name" value="Vaccinia Virus protein VP39"/>
    <property type="match status" value="1"/>
</dbReference>
<dbReference type="Pfam" id="PF13649">
    <property type="entry name" value="Methyltransf_25"/>
    <property type="match status" value="1"/>
</dbReference>
<dbReference type="InterPro" id="IPR029063">
    <property type="entry name" value="SAM-dependent_MTases_sf"/>
</dbReference>
<accession>A0AAJ6L517</accession>
<gene>
    <name evidence="2" type="ORF">Q3V37_14070</name>
</gene>
<dbReference type="PANTHER" id="PTHR42912">
    <property type="entry name" value="METHYLTRANSFERASE"/>
    <property type="match status" value="1"/>
</dbReference>
<reference evidence="2 3" key="1">
    <citation type="submission" date="2023-07" db="EMBL/GenBank/DDBJ databases">
        <title>Micromonospora profundi TRM 95458 converts glycerol to a new osmotic compound.</title>
        <authorList>
            <person name="Lu D."/>
        </authorList>
    </citation>
    <scope>NUCLEOTIDE SEQUENCE [LARGE SCALE GENOMIC DNA]</scope>
    <source>
        <strain evidence="2 3">TRM95458</strain>
    </source>
</reference>
<dbReference type="Proteomes" id="UP001235874">
    <property type="component" value="Chromosome"/>
</dbReference>
<dbReference type="RefSeq" id="WP_053653322.1">
    <property type="nucleotide sequence ID" value="NZ_CP130472.1"/>
</dbReference>
<evidence type="ECO:0000313" key="3">
    <source>
        <dbReference type="Proteomes" id="UP001235874"/>
    </source>
</evidence>
<dbReference type="InterPro" id="IPR050508">
    <property type="entry name" value="Methyltransf_Superfamily"/>
</dbReference>
<keyword evidence="3" id="KW-1185">Reference proteome</keyword>
<evidence type="ECO:0000313" key="2">
    <source>
        <dbReference type="EMBL" id="WLS48251.1"/>
    </source>
</evidence>
<dbReference type="CDD" id="cd02440">
    <property type="entry name" value="AdoMet_MTases"/>
    <property type="match status" value="1"/>
</dbReference>
<keyword evidence="2" id="KW-0808">Transferase</keyword>
<dbReference type="SUPFAM" id="SSF53335">
    <property type="entry name" value="S-adenosyl-L-methionine-dependent methyltransferases"/>
    <property type="match status" value="1"/>
</dbReference>
<dbReference type="EC" id="2.1.-.-" evidence="2"/>
<organism evidence="2 3">
    <name type="scientific">Micromonospora profundi</name>
    <dbReference type="NCBI Taxonomy" id="1420889"/>
    <lineage>
        <taxon>Bacteria</taxon>
        <taxon>Bacillati</taxon>
        <taxon>Actinomycetota</taxon>
        <taxon>Actinomycetes</taxon>
        <taxon>Micromonosporales</taxon>
        <taxon>Micromonosporaceae</taxon>
        <taxon>Micromonospora</taxon>
    </lineage>
</organism>
<dbReference type="GO" id="GO:0032259">
    <property type="term" value="P:methylation"/>
    <property type="evidence" value="ECO:0007669"/>
    <property type="project" value="UniProtKB-KW"/>
</dbReference>
<name>A0AAJ6L517_9ACTN</name>
<protein>
    <submittedName>
        <fullName evidence="2">Class I SAM-dependent methyltransferase</fullName>
        <ecNumber evidence="2">2.1.-.-</ecNumber>
    </submittedName>
</protein>
<dbReference type="AlphaFoldDB" id="A0AAJ6L517"/>
<keyword evidence="2" id="KW-0489">Methyltransferase</keyword>
<dbReference type="GO" id="GO:0008168">
    <property type="term" value="F:methyltransferase activity"/>
    <property type="evidence" value="ECO:0007669"/>
    <property type="project" value="UniProtKB-KW"/>
</dbReference>
<proteinExistence type="predicted"/>
<evidence type="ECO:0000259" key="1">
    <source>
        <dbReference type="Pfam" id="PF13649"/>
    </source>
</evidence>
<dbReference type="KEGG" id="mprn:Q3V37_14070"/>